<comment type="caution">
    <text evidence="1">The sequence shown here is derived from an EMBL/GenBank/DDBJ whole genome shotgun (WGS) entry which is preliminary data.</text>
</comment>
<sequence length="258" mass="28222">MSKAATTRRVLMLHGYAQSGLVFNKRLGALRKACKDIEFVWLDAPYVLSPADLAETFNTPADLDAAEAETETDPAMQPRGWWKVDAKRTNTLGVEASFDLIRDVLHKDHYDGIFGFSQGAAMAAMVAALLEKPEVYPPFMIDGKPPHPPLDFCIAVAGFKPPGPTCAALFENGYSTKTLHVLGRGDVIVVEERSKSLVEVSTNKRVEWHDGGHFVPSKANWRNFLRDYMRKLGDDDLPSPNAASQPPSGTATPATPQA</sequence>
<evidence type="ECO:0000313" key="2">
    <source>
        <dbReference type="Proteomes" id="UP001148662"/>
    </source>
</evidence>
<protein>
    <submittedName>
        <fullName evidence="1">Uncharacterized protein</fullName>
    </submittedName>
</protein>
<name>A0ACC1T6S0_9APHY</name>
<dbReference type="EMBL" id="JANHOG010000431">
    <property type="protein sequence ID" value="KAJ3554426.1"/>
    <property type="molecule type" value="Genomic_DNA"/>
</dbReference>
<evidence type="ECO:0000313" key="1">
    <source>
        <dbReference type="EMBL" id="KAJ3554426.1"/>
    </source>
</evidence>
<keyword evidence="2" id="KW-1185">Reference proteome</keyword>
<reference evidence="1" key="1">
    <citation type="submission" date="2022-07" db="EMBL/GenBank/DDBJ databases">
        <title>Genome Sequence of Phlebia brevispora.</title>
        <authorList>
            <person name="Buettner E."/>
        </authorList>
    </citation>
    <scope>NUCLEOTIDE SEQUENCE</scope>
    <source>
        <strain evidence="1">MPL23</strain>
    </source>
</reference>
<dbReference type="Proteomes" id="UP001148662">
    <property type="component" value="Unassembled WGS sequence"/>
</dbReference>
<organism evidence="1 2">
    <name type="scientific">Phlebia brevispora</name>
    <dbReference type="NCBI Taxonomy" id="194682"/>
    <lineage>
        <taxon>Eukaryota</taxon>
        <taxon>Fungi</taxon>
        <taxon>Dikarya</taxon>
        <taxon>Basidiomycota</taxon>
        <taxon>Agaricomycotina</taxon>
        <taxon>Agaricomycetes</taxon>
        <taxon>Polyporales</taxon>
        <taxon>Meruliaceae</taxon>
        <taxon>Phlebia</taxon>
    </lineage>
</organism>
<accession>A0ACC1T6S0</accession>
<proteinExistence type="predicted"/>
<gene>
    <name evidence="1" type="ORF">NM688_g3117</name>
</gene>